<organism evidence="3 4">
    <name type="scientific">Propylenella binzhouense</name>
    <dbReference type="NCBI Taxonomy" id="2555902"/>
    <lineage>
        <taxon>Bacteria</taxon>
        <taxon>Pseudomonadati</taxon>
        <taxon>Pseudomonadota</taxon>
        <taxon>Alphaproteobacteria</taxon>
        <taxon>Hyphomicrobiales</taxon>
        <taxon>Propylenellaceae</taxon>
        <taxon>Propylenella</taxon>
    </lineage>
</organism>
<protein>
    <recommendedName>
        <fullName evidence="5">DUF2846 domain-containing protein</fullName>
    </recommendedName>
</protein>
<dbReference type="RefSeq" id="WP_161140590.1">
    <property type="nucleotide sequence ID" value="NZ_SPKJ01000032.1"/>
</dbReference>
<name>A0A964T5K7_9HYPH</name>
<dbReference type="EMBL" id="SPKJ01000032">
    <property type="protein sequence ID" value="MYZ48239.1"/>
    <property type="molecule type" value="Genomic_DNA"/>
</dbReference>
<keyword evidence="4" id="KW-1185">Reference proteome</keyword>
<evidence type="ECO:0000256" key="1">
    <source>
        <dbReference type="SAM" id="MobiDB-lite"/>
    </source>
</evidence>
<feature type="signal peptide" evidence="2">
    <location>
        <begin position="1"/>
        <end position="29"/>
    </location>
</feature>
<comment type="caution">
    <text evidence="3">The sequence shown here is derived from an EMBL/GenBank/DDBJ whole genome shotgun (WGS) entry which is preliminary data.</text>
</comment>
<dbReference type="AlphaFoldDB" id="A0A964T5K7"/>
<evidence type="ECO:0008006" key="5">
    <source>
        <dbReference type="Google" id="ProtNLM"/>
    </source>
</evidence>
<evidence type="ECO:0000256" key="2">
    <source>
        <dbReference type="SAM" id="SignalP"/>
    </source>
</evidence>
<dbReference type="PROSITE" id="PS51257">
    <property type="entry name" value="PROKAR_LIPOPROTEIN"/>
    <property type="match status" value="1"/>
</dbReference>
<dbReference type="Proteomes" id="UP000773614">
    <property type="component" value="Unassembled WGS sequence"/>
</dbReference>
<dbReference type="OrthoDB" id="7916166at2"/>
<gene>
    <name evidence="3" type="ORF">E4O86_11005</name>
</gene>
<evidence type="ECO:0000313" key="4">
    <source>
        <dbReference type="Proteomes" id="UP000773614"/>
    </source>
</evidence>
<keyword evidence="2" id="KW-0732">Signal</keyword>
<feature type="chain" id="PRO_5037350466" description="DUF2846 domain-containing protein" evidence="2">
    <location>
        <begin position="30"/>
        <end position="178"/>
    </location>
</feature>
<proteinExistence type="predicted"/>
<reference evidence="3" key="1">
    <citation type="submission" date="2019-03" db="EMBL/GenBank/DDBJ databases">
        <title>Afifella sp. nov., isolated from activated sludge.</title>
        <authorList>
            <person name="Li Q."/>
            <person name="Liu Y."/>
        </authorList>
    </citation>
    <scope>NUCLEOTIDE SEQUENCE</scope>
    <source>
        <strain evidence="3">L72</strain>
    </source>
</reference>
<sequence length="178" mass="18750">MPRRPKRSRPRVVAVSAALALLLAAASCGREDDSPYVEIVGGGFIFNYRNAEASYGIVAKPLRGLPEGGRLTAQFENPAGGAPIEVSQPTAGRRERFKFETPPVSGVAKGHAYKVVLTLADASGATLQTIEKSYASTLDQSVLPERPLAIGPGYQANIDGSTSPFPPSVNGPFQNQGK</sequence>
<feature type="region of interest" description="Disordered" evidence="1">
    <location>
        <begin position="149"/>
        <end position="178"/>
    </location>
</feature>
<accession>A0A964T5K7</accession>
<evidence type="ECO:0000313" key="3">
    <source>
        <dbReference type="EMBL" id="MYZ48239.1"/>
    </source>
</evidence>